<keyword evidence="4" id="KW-0479">Metal-binding</keyword>
<comment type="similarity">
    <text evidence="2">Belongs to the cytochrome P450 family.</text>
</comment>
<keyword evidence="8" id="KW-0732">Signal</keyword>
<sequence length="107" mass="12254">MHSLALLVLAVVALRVLHNVFRAWHRRHLSFPPGPPPYPLIWNYLDLPTKLPWLTYTKWGIQYGDLVHVSVPGQHIVVVNSAKTAVELLDKRSHIYSDRPVSTMVEL</sequence>
<dbReference type="SUPFAM" id="SSF48264">
    <property type="entry name" value="Cytochrome P450"/>
    <property type="match status" value="1"/>
</dbReference>
<dbReference type="AlphaFoldDB" id="A0A8H7D3E4"/>
<dbReference type="InterPro" id="IPR001128">
    <property type="entry name" value="Cyt_P450"/>
</dbReference>
<evidence type="ECO:0000256" key="6">
    <source>
        <dbReference type="ARBA" id="ARBA00023004"/>
    </source>
</evidence>
<accession>A0A8H7D3E4</accession>
<reference evidence="9" key="1">
    <citation type="submission" date="2020-05" db="EMBL/GenBank/DDBJ databases">
        <title>Mycena genomes resolve the evolution of fungal bioluminescence.</title>
        <authorList>
            <person name="Tsai I.J."/>
        </authorList>
    </citation>
    <scope>NUCLEOTIDE SEQUENCE</scope>
    <source>
        <strain evidence="9">160909Yilan</strain>
    </source>
</reference>
<dbReference type="Gene3D" id="1.10.630.10">
    <property type="entry name" value="Cytochrome P450"/>
    <property type="match status" value="1"/>
</dbReference>
<evidence type="ECO:0000256" key="3">
    <source>
        <dbReference type="ARBA" id="ARBA00022617"/>
    </source>
</evidence>
<dbReference type="PANTHER" id="PTHR46300">
    <property type="entry name" value="P450, PUTATIVE (EUROFUNG)-RELATED-RELATED"/>
    <property type="match status" value="1"/>
</dbReference>
<evidence type="ECO:0000256" key="2">
    <source>
        <dbReference type="ARBA" id="ARBA00010617"/>
    </source>
</evidence>
<feature type="signal peptide" evidence="8">
    <location>
        <begin position="1"/>
        <end position="18"/>
    </location>
</feature>
<name>A0A8H7D3E4_9AGAR</name>
<dbReference type="GO" id="GO:0020037">
    <property type="term" value="F:heme binding"/>
    <property type="evidence" value="ECO:0007669"/>
    <property type="project" value="InterPro"/>
</dbReference>
<dbReference type="GO" id="GO:0004497">
    <property type="term" value="F:monooxygenase activity"/>
    <property type="evidence" value="ECO:0007669"/>
    <property type="project" value="UniProtKB-KW"/>
</dbReference>
<keyword evidence="10" id="KW-1185">Reference proteome</keyword>
<feature type="chain" id="PRO_5034517949" evidence="8">
    <location>
        <begin position="19"/>
        <end position="107"/>
    </location>
</feature>
<gene>
    <name evidence="9" type="ORF">MSAN_01349900</name>
</gene>
<evidence type="ECO:0000256" key="8">
    <source>
        <dbReference type="SAM" id="SignalP"/>
    </source>
</evidence>
<proteinExistence type="inferred from homology"/>
<comment type="caution">
    <text evidence="9">The sequence shown here is derived from an EMBL/GenBank/DDBJ whole genome shotgun (WGS) entry which is preliminary data.</text>
</comment>
<dbReference type="GO" id="GO:0005506">
    <property type="term" value="F:iron ion binding"/>
    <property type="evidence" value="ECO:0007669"/>
    <property type="project" value="InterPro"/>
</dbReference>
<evidence type="ECO:0000256" key="1">
    <source>
        <dbReference type="ARBA" id="ARBA00001971"/>
    </source>
</evidence>
<dbReference type="Pfam" id="PF00067">
    <property type="entry name" value="p450"/>
    <property type="match status" value="1"/>
</dbReference>
<evidence type="ECO:0000256" key="7">
    <source>
        <dbReference type="ARBA" id="ARBA00023033"/>
    </source>
</evidence>
<evidence type="ECO:0000256" key="4">
    <source>
        <dbReference type="ARBA" id="ARBA00022723"/>
    </source>
</evidence>
<protein>
    <submittedName>
        <fullName evidence="9">Cytochrome P450</fullName>
    </submittedName>
</protein>
<evidence type="ECO:0000313" key="10">
    <source>
        <dbReference type="Proteomes" id="UP000623467"/>
    </source>
</evidence>
<evidence type="ECO:0000256" key="5">
    <source>
        <dbReference type="ARBA" id="ARBA00023002"/>
    </source>
</evidence>
<organism evidence="9 10">
    <name type="scientific">Mycena sanguinolenta</name>
    <dbReference type="NCBI Taxonomy" id="230812"/>
    <lineage>
        <taxon>Eukaryota</taxon>
        <taxon>Fungi</taxon>
        <taxon>Dikarya</taxon>
        <taxon>Basidiomycota</taxon>
        <taxon>Agaricomycotina</taxon>
        <taxon>Agaricomycetes</taxon>
        <taxon>Agaricomycetidae</taxon>
        <taxon>Agaricales</taxon>
        <taxon>Marasmiineae</taxon>
        <taxon>Mycenaceae</taxon>
        <taxon>Mycena</taxon>
    </lineage>
</organism>
<dbReference type="OrthoDB" id="1055148at2759"/>
<comment type="cofactor">
    <cofactor evidence="1">
        <name>heme</name>
        <dbReference type="ChEBI" id="CHEBI:30413"/>
    </cofactor>
</comment>
<keyword evidence="6" id="KW-0408">Iron</keyword>
<dbReference type="InterPro" id="IPR050364">
    <property type="entry name" value="Cytochrome_P450_fung"/>
</dbReference>
<evidence type="ECO:0000313" key="9">
    <source>
        <dbReference type="EMBL" id="KAF7357536.1"/>
    </source>
</evidence>
<dbReference type="Proteomes" id="UP000623467">
    <property type="component" value="Unassembled WGS sequence"/>
</dbReference>
<keyword evidence="7" id="KW-0503">Monooxygenase</keyword>
<dbReference type="EMBL" id="JACAZH010000010">
    <property type="protein sequence ID" value="KAF7357536.1"/>
    <property type="molecule type" value="Genomic_DNA"/>
</dbReference>
<keyword evidence="5" id="KW-0560">Oxidoreductase</keyword>
<dbReference type="InterPro" id="IPR036396">
    <property type="entry name" value="Cyt_P450_sf"/>
</dbReference>
<dbReference type="GO" id="GO:0016705">
    <property type="term" value="F:oxidoreductase activity, acting on paired donors, with incorporation or reduction of molecular oxygen"/>
    <property type="evidence" value="ECO:0007669"/>
    <property type="project" value="InterPro"/>
</dbReference>
<keyword evidence="3" id="KW-0349">Heme</keyword>